<dbReference type="PANTHER" id="PTHR39335:SF1">
    <property type="entry name" value="BLL4220 PROTEIN"/>
    <property type="match status" value="1"/>
</dbReference>
<feature type="region of interest" description="Disordered" evidence="1">
    <location>
        <begin position="33"/>
        <end position="56"/>
    </location>
</feature>
<reference evidence="3 4" key="1">
    <citation type="submission" date="2024-01" db="EMBL/GenBank/DDBJ databases">
        <title>Genome insights into Plantactinospora veratri sp. nov.</title>
        <authorList>
            <person name="Wang L."/>
        </authorList>
    </citation>
    <scope>NUCLEOTIDE SEQUENCE [LARGE SCALE GENOMIC DNA]</scope>
    <source>
        <strain evidence="3 4">NEAU-FHS4</strain>
    </source>
</reference>
<evidence type="ECO:0000313" key="3">
    <source>
        <dbReference type="EMBL" id="MEE6310962.1"/>
    </source>
</evidence>
<comment type="caution">
    <text evidence="3">The sequence shown here is derived from an EMBL/GenBank/DDBJ whole genome shotgun (WGS) entry which is preliminary data.</text>
</comment>
<feature type="compositionally biased region" description="Low complexity" evidence="1">
    <location>
        <begin position="34"/>
        <end position="56"/>
    </location>
</feature>
<dbReference type="Pfam" id="PF03640">
    <property type="entry name" value="Lipoprotein_15"/>
    <property type="match status" value="2"/>
</dbReference>
<keyword evidence="2" id="KW-0732">Signal</keyword>
<feature type="chain" id="PRO_5046866887" description="Lipoprotein" evidence="2">
    <location>
        <begin position="32"/>
        <end position="177"/>
    </location>
</feature>
<dbReference type="RefSeq" id="WP_331210982.1">
    <property type="nucleotide sequence ID" value="NZ_JAZGQL010000030.1"/>
</dbReference>
<evidence type="ECO:0000256" key="2">
    <source>
        <dbReference type="SAM" id="SignalP"/>
    </source>
</evidence>
<evidence type="ECO:0008006" key="5">
    <source>
        <dbReference type="Google" id="ProtNLM"/>
    </source>
</evidence>
<name>A0ABU7SM59_9ACTN</name>
<gene>
    <name evidence="3" type="ORF">V1634_29395</name>
</gene>
<evidence type="ECO:0000313" key="4">
    <source>
        <dbReference type="Proteomes" id="UP001339911"/>
    </source>
</evidence>
<dbReference type="Proteomes" id="UP001339911">
    <property type="component" value="Unassembled WGS sequence"/>
</dbReference>
<dbReference type="EMBL" id="JAZGQL010000030">
    <property type="protein sequence ID" value="MEE6310962.1"/>
    <property type="molecule type" value="Genomic_DNA"/>
</dbReference>
<dbReference type="PANTHER" id="PTHR39335">
    <property type="entry name" value="BLL4220 PROTEIN"/>
    <property type="match status" value="1"/>
</dbReference>
<keyword evidence="4" id="KW-1185">Reference proteome</keyword>
<sequence length="177" mass="18322">MTQRSGIRLRPAVLAMVGVLLLATGCSGGDADDAPAPATTSAAPTTSAPTSAAATTPGGKAAALKFGLPKYPEALVDADGRTLYTFSGDRHGNVTCLEACAEEWPPLLTVDEPTFPDDPSERAGRQGLGNGTWQATYSSWPLYYYSGDTAPGQANGLGKQSFGGRFTIILRNGNRIG</sequence>
<accession>A0ABU7SM59</accession>
<organism evidence="3 4">
    <name type="scientific">Plantactinospora veratri</name>
    <dbReference type="NCBI Taxonomy" id="1436122"/>
    <lineage>
        <taxon>Bacteria</taxon>
        <taxon>Bacillati</taxon>
        <taxon>Actinomycetota</taxon>
        <taxon>Actinomycetes</taxon>
        <taxon>Micromonosporales</taxon>
        <taxon>Micromonosporaceae</taxon>
        <taxon>Plantactinospora</taxon>
    </lineage>
</organism>
<protein>
    <recommendedName>
        <fullName evidence="5">Lipoprotein</fullName>
    </recommendedName>
</protein>
<dbReference type="PROSITE" id="PS51257">
    <property type="entry name" value="PROKAR_LIPOPROTEIN"/>
    <property type="match status" value="1"/>
</dbReference>
<feature type="signal peptide" evidence="2">
    <location>
        <begin position="1"/>
        <end position="31"/>
    </location>
</feature>
<proteinExistence type="predicted"/>
<evidence type="ECO:0000256" key="1">
    <source>
        <dbReference type="SAM" id="MobiDB-lite"/>
    </source>
</evidence>
<dbReference type="InterPro" id="IPR005297">
    <property type="entry name" value="Lipoprotein_repeat"/>
</dbReference>